<dbReference type="Pfam" id="PF22036">
    <property type="entry name" value="MoaF_like"/>
    <property type="match status" value="1"/>
</dbReference>
<dbReference type="RefSeq" id="WP_367721465.1">
    <property type="nucleotide sequence ID" value="NZ_JBFOCH010000007.1"/>
</dbReference>
<gene>
    <name evidence="2" type="ORF">ABUE31_00245</name>
</gene>
<proteinExistence type="predicted"/>
<keyword evidence="3" id="KW-1185">Reference proteome</keyword>
<evidence type="ECO:0000313" key="2">
    <source>
        <dbReference type="EMBL" id="MEW9804411.1"/>
    </source>
</evidence>
<organism evidence="2 3">
    <name type="scientific">Mesorhizobium marinum</name>
    <dbReference type="NCBI Taxonomy" id="3228790"/>
    <lineage>
        <taxon>Bacteria</taxon>
        <taxon>Pseudomonadati</taxon>
        <taxon>Pseudomonadota</taxon>
        <taxon>Alphaproteobacteria</taxon>
        <taxon>Hyphomicrobiales</taxon>
        <taxon>Phyllobacteriaceae</taxon>
        <taxon>Mesorhizobium</taxon>
    </lineage>
</organism>
<sequence>MASAHHASEALVGQAFDCDFGAFVPRLTFGPGRDLRIQAKLGDIDIDQVVKAEIEDLRPEVFLVSWVEDNGNFIVQVQDHANRIVHNHARLADGQVFRAEGMLRRVPAG</sequence>
<accession>A0ABV3QTK7</accession>
<comment type="caution">
    <text evidence="2">The sequence shown here is derived from an EMBL/GenBank/DDBJ whole genome shotgun (WGS) entry which is preliminary data.</text>
</comment>
<name>A0ABV3QTK7_9HYPH</name>
<reference evidence="2 3" key="1">
    <citation type="submission" date="2024-06" db="EMBL/GenBank/DDBJ databases">
        <authorList>
            <person name="Tuo L."/>
        </authorList>
    </citation>
    <scope>NUCLEOTIDE SEQUENCE [LARGE SCALE GENOMIC DNA]</scope>
    <source>
        <strain evidence="2 3">ZMM04-5</strain>
    </source>
</reference>
<feature type="domain" description="MoaF-like" evidence="1">
    <location>
        <begin position="12"/>
        <end position="103"/>
    </location>
</feature>
<dbReference type="EMBL" id="JBFOCI010000001">
    <property type="protein sequence ID" value="MEW9804411.1"/>
    <property type="molecule type" value="Genomic_DNA"/>
</dbReference>
<evidence type="ECO:0000259" key="1">
    <source>
        <dbReference type="Pfam" id="PF22036"/>
    </source>
</evidence>
<evidence type="ECO:0000313" key="3">
    <source>
        <dbReference type="Proteomes" id="UP001556196"/>
    </source>
</evidence>
<dbReference type="Proteomes" id="UP001556196">
    <property type="component" value="Unassembled WGS sequence"/>
</dbReference>
<dbReference type="InterPro" id="IPR053892">
    <property type="entry name" value="MoaF-like"/>
</dbReference>
<protein>
    <recommendedName>
        <fullName evidence="1">MoaF-like domain-containing protein</fullName>
    </recommendedName>
</protein>